<protein>
    <submittedName>
        <fullName evidence="1">Uncharacterized protein</fullName>
    </submittedName>
</protein>
<reference evidence="1 2" key="1">
    <citation type="submission" date="2023-01" db="EMBL/GenBank/DDBJ databases">
        <title>Analysis of 21 Apiospora genomes using comparative genomics revels a genus with tremendous synthesis potential of carbohydrate active enzymes and secondary metabolites.</title>
        <authorList>
            <person name="Sorensen T."/>
        </authorList>
    </citation>
    <scope>NUCLEOTIDE SEQUENCE [LARGE SCALE GENOMIC DNA]</scope>
    <source>
        <strain evidence="1 2">CBS 135458</strain>
    </source>
</reference>
<proteinExistence type="predicted"/>
<gene>
    <name evidence="1" type="ORF">PG994_003325</name>
</gene>
<dbReference type="EMBL" id="JAQQWL010000004">
    <property type="protein sequence ID" value="KAK8076053.1"/>
    <property type="molecule type" value="Genomic_DNA"/>
</dbReference>
<accession>A0ABR1W1Q3</accession>
<evidence type="ECO:0000313" key="1">
    <source>
        <dbReference type="EMBL" id="KAK8076053.1"/>
    </source>
</evidence>
<keyword evidence="2" id="KW-1185">Reference proteome</keyword>
<evidence type="ECO:0000313" key="2">
    <source>
        <dbReference type="Proteomes" id="UP001480595"/>
    </source>
</evidence>
<dbReference type="GeneID" id="92087797"/>
<dbReference type="RefSeq" id="XP_066719012.1">
    <property type="nucleotide sequence ID" value="XM_066854734.1"/>
</dbReference>
<comment type="caution">
    <text evidence="1">The sequence shown here is derived from an EMBL/GenBank/DDBJ whole genome shotgun (WGS) entry which is preliminary data.</text>
</comment>
<dbReference type="Proteomes" id="UP001480595">
    <property type="component" value="Unassembled WGS sequence"/>
</dbReference>
<name>A0ABR1W1Q3_9PEZI</name>
<organism evidence="1 2">
    <name type="scientific">Apiospora phragmitis</name>
    <dbReference type="NCBI Taxonomy" id="2905665"/>
    <lineage>
        <taxon>Eukaryota</taxon>
        <taxon>Fungi</taxon>
        <taxon>Dikarya</taxon>
        <taxon>Ascomycota</taxon>
        <taxon>Pezizomycotina</taxon>
        <taxon>Sordariomycetes</taxon>
        <taxon>Xylariomycetidae</taxon>
        <taxon>Amphisphaeriales</taxon>
        <taxon>Apiosporaceae</taxon>
        <taxon>Apiospora</taxon>
    </lineage>
</organism>
<sequence length="260" mass="29021">MADDRPLDDAITGDEIQDSAKECMGRIASDGVTIHLSQTPRRGGEGGGAAVPVKKFVEPLRGLFNLQVARDKDVTTWSLCYALYWETAASQLGGHVEILNGGAYRPFFGKATQHSVAMRDIRKRRDGQLSRHFQEARRKNFALYLHGCEGNKVWVATISRVKRLPDGSVVTDRIAVIDPYKVGRNKRLNTIKDRFADMLEAGNITITDDAVWGGLECADIPAGDGWWPAGYIVFAVVCEFYRRLRVMDHRGDLDQDPAWI</sequence>